<evidence type="ECO:0000256" key="1">
    <source>
        <dbReference type="SAM" id="SignalP"/>
    </source>
</evidence>
<proteinExistence type="predicted"/>
<name>A0AAV4JK84_9GAST</name>
<comment type="caution">
    <text evidence="2">The sequence shown here is derived from an EMBL/GenBank/DDBJ whole genome shotgun (WGS) entry which is preliminary data.</text>
</comment>
<feature type="signal peptide" evidence="1">
    <location>
        <begin position="1"/>
        <end position="20"/>
    </location>
</feature>
<reference evidence="2 3" key="1">
    <citation type="journal article" date="2021" name="Elife">
        <title>Chloroplast acquisition without the gene transfer in kleptoplastic sea slugs, Plakobranchus ocellatus.</title>
        <authorList>
            <person name="Maeda T."/>
            <person name="Takahashi S."/>
            <person name="Yoshida T."/>
            <person name="Shimamura S."/>
            <person name="Takaki Y."/>
            <person name="Nagai Y."/>
            <person name="Toyoda A."/>
            <person name="Suzuki Y."/>
            <person name="Arimoto A."/>
            <person name="Ishii H."/>
            <person name="Satoh N."/>
            <person name="Nishiyama T."/>
            <person name="Hasebe M."/>
            <person name="Maruyama T."/>
            <person name="Minagawa J."/>
            <person name="Obokata J."/>
            <person name="Shigenobu S."/>
        </authorList>
    </citation>
    <scope>NUCLEOTIDE SEQUENCE [LARGE SCALE GENOMIC DNA]</scope>
</reference>
<organism evidence="2 3">
    <name type="scientific">Elysia marginata</name>
    <dbReference type="NCBI Taxonomy" id="1093978"/>
    <lineage>
        <taxon>Eukaryota</taxon>
        <taxon>Metazoa</taxon>
        <taxon>Spiralia</taxon>
        <taxon>Lophotrochozoa</taxon>
        <taxon>Mollusca</taxon>
        <taxon>Gastropoda</taxon>
        <taxon>Heterobranchia</taxon>
        <taxon>Euthyneura</taxon>
        <taxon>Panpulmonata</taxon>
        <taxon>Sacoglossa</taxon>
        <taxon>Placobranchoidea</taxon>
        <taxon>Plakobranchidae</taxon>
        <taxon>Elysia</taxon>
    </lineage>
</organism>
<keyword evidence="3" id="KW-1185">Reference proteome</keyword>
<sequence length="88" mass="9823">MKTVLLICLAVAVFTLAAVADKTTCISHVRGEPGTPCRGKRYIRNRASRTTFCCQYDYLYPMLSTVDGVQTCKCVSLNLLCELRPNRC</sequence>
<dbReference type="Proteomes" id="UP000762676">
    <property type="component" value="Unassembled WGS sequence"/>
</dbReference>
<dbReference type="AlphaFoldDB" id="A0AAV4JK84"/>
<dbReference type="EMBL" id="BMAT01010166">
    <property type="protein sequence ID" value="GFS21402.1"/>
    <property type="molecule type" value="Genomic_DNA"/>
</dbReference>
<feature type="chain" id="PRO_5043562488" evidence="1">
    <location>
        <begin position="21"/>
        <end position="88"/>
    </location>
</feature>
<evidence type="ECO:0000313" key="2">
    <source>
        <dbReference type="EMBL" id="GFS21402.1"/>
    </source>
</evidence>
<accession>A0AAV4JK84</accession>
<evidence type="ECO:0000313" key="3">
    <source>
        <dbReference type="Proteomes" id="UP000762676"/>
    </source>
</evidence>
<keyword evidence="1" id="KW-0732">Signal</keyword>
<gene>
    <name evidence="2" type="ORF">ElyMa_005081500</name>
</gene>
<protein>
    <submittedName>
        <fullName evidence="2">Uncharacterized protein</fullName>
    </submittedName>
</protein>